<reference evidence="2" key="1">
    <citation type="submission" date="2016-10" db="EMBL/GenBank/DDBJ databases">
        <authorList>
            <person name="Varghese N."/>
            <person name="Submissions S."/>
        </authorList>
    </citation>
    <scope>NUCLEOTIDE SEQUENCE [LARGE SCALE GENOMIC DNA]</scope>
    <source>
        <strain evidence="2">Jip14</strain>
    </source>
</reference>
<accession>A0A1H7P2I4</accession>
<dbReference type="AlphaFoldDB" id="A0A1H7P2I4"/>
<dbReference type="STRING" id="332977.SAMN05421740_104184"/>
<protein>
    <submittedName>
        <fullName evidence="1">Uncharacterized protein</fullName>
    </submittedName>
</protein>
<keyword evidence="2" id="KW-1185">Reference proteome</keyword>
<dbReference type="OrthoDB" id="798962at2"/>
<dbReference type="EMBL" id="FNZR01000004">
    <property type="protein sequence ID" value="SEL29836.1"/>
    <property type="molecule type" value="Genomic_DNA"/>
</dbReference>
<dbReference type="RefSeq" id="WP_090605727.1">
    <property type="nucleotide sequence ID" value="NZ_FNZR01000004.1"/>
</dbReference>
<evidence type="ECO:0000313" key="2">
    <source>
        <dbReference type="Proteomes" id="UP000198916"/>
    </source>
</evidence>
<organism evidence="1 2">
    <name type="scientific">Parapedobacter koreensis</name>
    <dbReference type="NCBI Taxonomy" id="332977"/>
    <lineage>
        <taxon>Bacteria</taxon>
        <taxon>Pseudomonadati</taxon>
        <taxon>Bacteroidota</taxon>
        <taxon>Sphingobacteriia</taxon>
        <taxon>Sphingobacteriales</taxon>
        <taxon>Sphingobacteriaceae</taxon>
        <taxon>Parapedobacter</taxon>
    </lineage>
</organism>
<sequence>MKTIAINVPPNLADAFEKADTERKRTAELYINAWLADFFSNQSANERLFDIMKKATAEAKAKGFNEAELQELLKSDE</sequence>
<proteinExistence type="predicted"/>
<gene>
    <name evidence="1" type="ORF">SAMN05421740_104184</name>
</gene>
<dbReference type="Proteomes" id="UP000198916">
    <property type="component" value="Unassembled WGS sequence"/>
</dbReference>
<name>A0A1H7P2I4_9SPHI</name>
<evidence type="ECO:0000313" key="1">
    <source>
        <dbReference type="EMBL" id="SEL29836.1"/>
    </source>
</evidence>